<dbReference type="AlphaFoldDB" id="A0A646KGF9"/>
<keyword evidence="4" id="KW-1185">Reference proteome</keyword>
<dbReference type="Gene3D" id="3.30.1450.10">
    <property type="match status" value="2"/>
</dbReference>
<evidence type="ECO:0000313" key="4">
    <source>
        <dbReference type="Proteomes" id="UP000419138"/>
    </source>
</evidence>
<proteinExistence type="predicted"/>
<evidence type="ECO:0000313" key="3">
    <source>
        <dbReference type="EMBL" id="MQT01304.1"/>
    </source>
</evidence>
<organism evidence="3 4">
    <name type="scientific">Streptomyces jumonjinensis</name>
    <dbReference type="NCBI Taxonomy" id="1945"/>
    <lineage>
        <taxon>Bacteria</taxon>
        <taxon>Bacillati</taxon>
        <taxon>Actinomycetota</taxon>
        <taxon>Actinomycetes</taxon>
        <taxon>Kitasatosporales</taxon>
        <taxon>Streptomycetaceae</taxon>
        <taxon>Streptomyces</taxon>
    </lineage>
</organism>
<accession>A0A646KGF9</accession>
<dbReference type="EMBL" id="VCLA01000120">
    <property type="protein sequence ID" value="MQT01304.1"/>
    <property type="molecule type" value="Genomic_DNA"/>
</dbReference>
<dbReference type="InterPro" id="IPR037873">
    <property type="entry name" value="BamE-like"/>
</dbReference>
<dbReference type="OrthoDB" id="4346518at2"/>
<reference evidence="3 4" key="1">
    <citation type="submission" date="2019-05" db="EMBL/GenBank/DDBJ databases">
        <title>Comparative genomics and metabolomics analyses of clavulanic acid producing Streptomyces species provides insight into specialized metabolism and evolution of beta-lactam biosynthetic gene clusters.</title>
        <authorList>
            <person name="Moore M.A."/>
            <person name="Cruz-Morales P."/>
            <person name="Barona Gomez F."/>
            <person name="Kapil T."/>
        </authorList>
    </citation>
    <scope>NUCLEOTIDE SEQUENCE [LARGE SCALE GENOMIC DNA]</scope>
    <source>
        <strain evidence="3 4">NRRL 5741</strain>
    </source>
</reference>
<name>A0A646KGF9_STRJU</name>
<protein>
    <submittedName>
        <fullName evidence="3">BLIP family protein</fullName>
    </submittedName>
</protein>
<gene>
    <name evidence="3" type="ORF">FF041_14045</name>
</gene>
<dbReference type="SUPFAM" id="SSF55648">
    <property type="entry name" value="beta-lactamase-inhibitor protein, BLIP"/>
    <property type="match status" value="1"/>
</dbReference>
<dbReference type="InterPro" id="IPR009099">
    <property type="entry name" value="Beta-lactamas_inhib"/>
</dbReference>
<evidence type="ECO:0000256" key="1">
    <source>
        <dbReference type="ARBA" id="ARBA00022729"/>
    </source>
</evidence>
<keyword evidence="1 2" id="KW-0732">Signal</keyword>
<comment type="caution">
    <text evidence="3">The sequence shown here is derived from an EMBL/GenBank/DDBJ whole genome shotgun (WGS) entry which is preliminary data.</text>
</comment>
<dbReference type="Pfam" id="PF07467">
    <property type="entry name" value="BLIP"/>
    <property type="match status" value="1"/>
</dbReference>
<dbReference type="InterPro" id="IPR024221">
    <property type="entry name" value="BLIP_dom_sf"/>
</dbReference>
<dbReference type="Proteomes" id="UP000419138">
    <property type="component" value="Unassembled WGS sequence"/>
</dbReference>
<feature type="chain" id="PRO_5024922652" evidence="2">
    <location>
        <begin position="39"/>
        <end position="204"/>
    </location>
</feature>
<evidence type="ECO:0000256" key="2">
    <source>
        <dbReference type="SAM" id="SignalP"/>
    </source>
</evidence>
<feature type="signal peptide" evidence="2">
    <location>
        <begin position="1"/>
        <end position="38"/>
    </location>
</feature>
<sequence>MLKTEGRAKTAARKLGRAAAMGAATAGLVLGSAGMSSAAPGDMTRAKYDQIQFGMTRQQVVDIAGTGTCETSGSSGTSFHCRSGPSGDYFSYANFGFTSAAADGKLNSKSQEGIVPPVAPTLTLSKFNQVTVGMTKAQVLATAGQGSCTTWSERYPAYPSTAGVTISLMCFDVDGFNPGGLSRGSAHFWFTDGVLDGKRQWSLQ</sequence>
<dbReference type="RefSeq" id="WP_153523136.1">
    <property type="nucleotide sequence ID" value="NZ_JBEPDZ010000013.1"/>
</dbReference>